<protein>
    <submittedName>
        <fullName evidence="3">EAL domain-containing protein</fullName>
    </submittedName>
</protein>
<feature type="coiled-coil region" evidence="1">
    <location>
        <begin position="133"/>
        <end position="160"/>
    </location>
</feature>
<dbReference type="Gene3D" id="3.30.450.20">
    <property type="entry name" value="PAS domain"/>
    <property type="match status" value="1"/>
</dbReference>
<dbReference type="SMART" id="SM00052">
    <property type="entry name" value="EAL"/>
    <property type="match status" value="1"/>
</dbReference>
<dbReference type="SUPFAM" id="SSF55785">
    <property type="entry name" value="PYP-like sensor domain (PAS domain)"/>
    <property type="match status" value="1"/>
</dbReference>
<dbReference type="Proteomes" id="UP001339883">
    <property type="component" value="Unassembled WGS sequence"/>
</dbReference>
<dbReference type="InterPro" id="IPR035919">
    <property type="entry name" value="EAL_sf"/>
</dbReference>
<keyword evidence="1" id="KW-0175">Coiled coil</keyword>
<reference evidence="3 4" key="1">
    <citation type="submission" date="2019-08" db="EMBL/GenBank/DDBJ databases">
        <title>Five species of Acinetobacter isolated from floral nectar and animal pollinators.</title>
        <authorList>
            <person name="Hendry T.A."/>
        </authorList>
    </citation>
    <scope>NUCLEOTIDE SEQUENCE [LARGE SCALE GENOMIC DNA]</scope>
    <source>
        <strain evidence="3 4">MD18.27</strain>
    </source>
</reference>
<accession>A0ABU6DU69</accession>
<gene>
    <name evidence="3" type="ORF">I2F25_10045</name>
</gene>
<evidence type="ECO:0000256" key="1">
    <source>
        <dbReference type="SAM" id="Coils"/>
    </source>
</evidence>
<dbReference type="Pfam" id="PF00563">
    <property type="entry name" value="EAL"/>
    <property type="match status" value="1"/>
</dbReference>
<dbReference type="PROSITE" id="PS50883">
    <property type="entry name" value="EAL"/>
    <property type="match status" value="1"/>
</dbReference>
<name>A0ABU6DU69_9GAMM</name>
<evidence type="ECO:0000259" key="2">
    <source>
        <dbReference type="PROSITE" id="PS50883"/>
    </source>
</evidence>
<feature type="domain" description="EAL" evidence="2">
    <location>
        <begin position="443"/>
        <end position="694"/>
    </location>
</feature>
<organism evidence="3 4">
    <name type="scientific">Acinetobacter pollinis</name>
    <dbReference type="NCBI Taxonomy" id="2605270"/>
    <lineage>
        <taxon>Bacteria</taxon>
        <taxon>Pseudomonadati</taxon>
        <taxon>Pseudomonadota</taxon>
        <taxon>Gammaproteobacteria</taxon>
        <taxon>Moraxellales</taxon>
        <taxon>Moraxellaceae</taxon>
        <taxon>Acinetobacter</taxon>
    </lineage>
</organism>
<dbReference type="Gene3D" id="3.20.20.450">
    <property type="entry name" value="EAL domain"/>
    <property type="match status" value="1"/>
</dbReference>
<evidence type="ECO:0000313" key="3">
    <source>
        <dbReference type="EMBL" id="MEB5477380.1"/>
    </source>
</evidence>
<proteinExistence type="predicted"/>
<dbReference type="SUPFAM" id="SSF141868">
    <property type="entry name" value="EAL domain-like"/>
    <property type="match status" value="1"/>
</dbReference>
<sequence>MRNSFLQNKLKQTEIRLLIIDDNQIRYNQITELLSTKKHQVHASLLDDLNSFEKQLNLPWDIILFGRAYDLKVEQALTLIKASEQPQLPLLLLNPEDYQPEQYLSYINKGVYDLFNLDYPERFYIGLLRTLSFSRALQSQKKLEKELEQVDAQIKTSAKENANAIALIQEGIHMEASEEYLKLFHLESEDEIIGLPLLDLLQPEDAVQFKQNFKKVSQPQPEVMNFSIVSKNVSLKDKNLDLNFFPNSDDEGLRLIIDHGDSKTSSSTSSVYSYESINHKITTENIPFNTLILFRLKISSEEQSHLAKLQSNEVENYITAINNFLHEQIQNTVIKLTPSIYIGLVQAKDQTQLKSKLMSLEHLSKDNLIEINKNNYTVSFHLNVTDITQPIQSQEHFNECYINAFAHPLTFEEKNGISSEIKFKSDVEISAISQAASSAFTVAEQITDHIKEALADNNIHLKYQQLYDKTDAQLYMYEVLNGIIHNNEWVNLIDLKDLRDSPALSIILDRWVIVEACKQLNNFAVQHPETKLIINLNTHILTGGDQLIPLLQKILAMLSSANQDSLILKFSALELIEEGLESHSIWKMLDDLGIKIALRQFGTNVQAHGKLLEKLQPSLCYLDDQLTDALNSDEDLEKLQEHLEYYTELSADTAFVLNQLNSMSTFANAWNVDARFLQGNYFQKKLDRLLDNQD</sequence>
<dbReference type="InterPro" id="IPR001633">
    <property type="entry name" value="EAL_dom"/>
</dbReference>
<dbReference type="EMBL" id="VTDN01000007">
    <property type="protein sequence ID" value="MEB5477380.1"/>
    <property type="molecule type" value="Genomic_DNA"/>
</dbReference>
<dbReference type="RefSeq" id="WP_196337652.1">
    <property type="nucleotide sequence ID" value="NZ_VTDN01000007.1"/>
</dbReference>
<keyword evidence="4" id="KW-1185">Reference proteome</keyword>
<dbReference type="InterPro" id="IPR035965">
    <property type="entry name" value="PAS-like_dom_sf"/>
</dbReference>
<evidence type="ECO:0000313" key="4">
    <source>
        <dbReference type="Proteomes" id="UP001339883"/>
    </source>
</evidence>
<comment type="caution">
    <text evidence="3">The sequence shown here is derived from an EMBL/GenBank/DDBJ whole genome shotgun (WGS) entry which is preliminary data.</text>
</comment>